<feature type="domain" description="DUF6671" evidence="1">
    <location>
        <begin position="68"/>
        <end position="282"/>
    </location>
</feature>
<name>A0ABW5XRY3_9SPHI</name>
<keyword evidence="3" id="KW-1185">Reference proteome</keyword>
<dbReference type="Proteomes" id="UP001597601">
    <property type="component" value="Unassembled WGS sequence"/>
</dbReference>
<reference evidence="3" key="1">
    <citation type="journal article" date="2019" name="Int. J. Syst. Evol. Microbiol.">
        <title>The Global Catalogue of Microorganisms (GCM) 10K type strain sequencing project: providing services to taxonomists for standard genome sequencing and annotation.</title>
        <authorList>
            <consortium name="The Broad Institute Genomics Platform"/>
            <consortium name="The Broad Institute Genome Sequencing Center for Infectious Disease"/>
            <person name="Wu L."/>
            <person name="Ma J."/>
        </authorList>
    </citation>
    <scope>NUCLEOTIDE SEQUENCE [LARGE SCALE GENOMIC DNA]</scope>
    <source>
        <strain evidence="3">KCTC 52232</strain>
    </source>
</reference>
<evidence type="ECO:0000313" key="3">
    <source>
        <dbReference type="Proteomes" id="UP001597601"/>
    </source>
</evidence>
<evidence type="ECO:0000259" key="1">
    <source>
        <dbReference type="Pfam" id="PF20376"/>
    </source>
</evidence>
<sequence length="282" mass="31926">MAVELFKYRTLVIATMHGKEKVIAPLLEQTLGVKIIIPGYFDTDQYGTFSGEIEREADPVEAARIKANAACQAYHCDLAIASEGSFGAHPSLFFVPADDEIVVFLDIKNGIEVKAREVSTKTNFAGGLCKNWADAKAFAQAVHFPSHALILRKEKQDIAHLLKGIHTWAELEDRCSDYLKLFGHVFLETDMRAMNNPTRMEVIEIVTRKLVEKILYQCPKCDLPGFDVVEVVRGLPCNLCRYPTNSTLYYIYRCSKCNFEEKKTYPHGIKLEDPQYCNYCNP</sequence>
<accession>A0ABW5XRY3</accession>
<protein>
    <submittedName>
        <fullName evidence="2">DUF6671 family protein</fullName>
    </submittedName>
</protein>
<proteinExistence type="predicted"/>
<gene>
    <name evidence="2" type="ORF">ACFSYC_12670</name>
</gene>
<dbReference type="InterPro" id="IPR046612">
    <property type="entry name" value="DUF6671"/>
</dbReference>
<comment type="caution">
    <text evidence="2">The sequence shown here is derived from an EMBL/GenBank/DDBJ whole genome shotgun (WGS) entry which is preliminary data.</text>
</comment>
<evidence type="ECO:0000313" key="2">
    <source>
        <dbReference type="EMBL" id="MFD2865546.1"/>
    </source>
</evidence>
<dbReference type="EMBL" id="JBHUON010000014">
    <property type="protein sequence ID" value="MFD2865546.1"/>
    <property type="molecule type" value="Genomic_DNA"/>
</dbReference>
<dbReference type="RefSeq" id="WP_377128049.1">
    <property type="nucleotide sequence ID" value="NZ_JBHUON010000014.1"/>
</dbReference>
<dbReference type="Pfam" id="PF20376">
    <property type="entry name" value="DUF6671"/>
    <property type="match status" value="1"/>
</dbReference>
<organism evidence="2 3">
    <name type="scientific">Mucilaginibacter antarcticus</name>
    <dbReference type="NCBI Taxonomy" id="1855725"/>
    <lineage>
        <taxon>Bacteria</taxon>
        <taxon>Pseudomonadati</taxon>
        <taxon>Bacteroidota</taxon>
        <taxon>Sphingobacteriia</taxon>
        <taxon>Sphingobacteriales</taxon>
        <taxon>Sphingobacteriaceae</taxon>
        <taxon>Mucilaginibacter</taxon>
    </lineage>
</organism>